<dbReference type="GO" id="GO:0030036">
    <property type="term" value="P:actin cytoskeleton organization"/>
    <property type="evidence" value="ECO:0007669"/>
    <property type="project" value="InterPro"/>
</dbReference>
<dbReference type="GO" id="GO:0031267">
    <property type="term" value="F:small GTPase binding"/>
    <property type="evidence" value="ECO:0007669"/>
    <property type="project" value="InterPro"/>
</dbReference>
<dbReference type="Pfam" id="PF06371">
    <property type="entry name" value="Drf_GBD"/>
    <property type="match status" value="1"/>
</dbReference>
<feature type="compositionally biased region" description="Gly residues" evidence="1">
    <location>
        <begin position="279"/>
        <end position="306"/>
    </location>
</feature>
<dbReference type="PANTHER" id="PTHR48226">
    <property type="entry name" value="OS06G0326200 PROTEIN"/>
    <property type="match status" value="1"/>
</dbReference>
<keyword evidence="4" id="KW-1185">Reference proteome</keyword>
<feature type="compositionally biased region" description="Low complexity" evidence="1">
    <location>
        <begin position="154"/>
        <end position="176"/>
    </location>
</feature>
<evidence type="ECO:0000313" key="4">
    <source>
        <dbReference type="Proteomes" id="UP001287356"/>
    </source>
</evidence>
<dbReference type="AlphaFoldDB" id="A0AAE0NMS4"/>
<dbReference type="Proteomes" id="UP001287356">
    <property type="component" value="Unassembled WGS sequence"/>
</dbReference>
<feature type="compositionally biased region" description="Low complexity" evidence="1">
    <location>
        <begin position="852"/>
        <end position="876"/>
    </location>
</feature>
<dbReference type="GO" id="GO:0030048">
    <property type="term" value="P:actin filament-based movement"/>
    <property type="evidence" value="ECO:0007669"/>
    <property type="project" value="TreeGrafter"/>
</dbReference>
<reference evidence="3" key="2">
    <citation type="submission" date="2023-06" db="EMBL/GenBank/DDBJ databases">
        <authorList>
            <consortium name="Lawrence Berkeley National Laboratory"/>
            <person name="Haridas S."/>
            <person name="Hensen N."/>
            <person name="Bonometti L."/>
            <person name="Westerberg I."/>
            <person name="Brannstrom I.O."/>
            <person name="Guillou S."/>
            <person name="Cros-Aarteil S."/>
            <person name="Calhoun S."/>
            <person name="Kuo A."/>
            <person name="Mondo S."/>
            <person name="Pangilinan J."/>
            <person name="Riley R."/>
            <person name="Labutti K."/>
            <person name="Andreopoulos B."/>
            <person name="Lipzen A."/>
            <person name="Chen C."/>
            <person name="Yanf M."/>
            <person name="Daum C."/>
            <person name="Ng V."/>
            <person name="Clum A."/>
            <person name="Steindorff A."/>
            <person name="Ohm R."/>
            <person name="Martin F."/>
            <person name="Silar P."/>
            <person name="Natvig D."/>
            <person name="Lalanne C."/>
            <person name="Gautier V."/>
            <person name="Ament-Velasquez S.L."/>
            <person name="Kruys A."/>
            <person name="Hutchinson M.I."/>
            <person name="Powell A.J."/>
            <person name="Barry K."/>
            <person name="Miller A.N."/>
            <person name="Grigoriev I.V."/>
            <person name="Debuchy R."/>
            <person name="Gladieux P."/>
            <person name="Thoren M.H."/>
            <person name="Johannesson H."/>
        </authorList>
    </citation>
    <scope>NUCLEOTIDE SEQUENCE</scope>
    <source>
        <strain evidence="3">CBS 958.72</strain>
    </source>
</reference>
<evidence type="ECO:0000256" key="1">
    <source>
        <dbReference type="SAM" id="MobiDB-lite"/>
    </source>
</evidence>
<feature type="compositionally biased region" description="Low complexity" evidence="1">
    <location>
        <begin position="102"/>
        <end position="113"/>
    </location>
</feature>
<evidence type="ECO:0000259" key="2">
    <source>
        <dbReference type="SMART" id="SM01140"/>
    </source>
</evidence>
<dbReference type="EMBL" id="JAULSN010000001">
    <property type="protein sequence ID" value="KAK3384433.1"/>
    <property type="molecule type" value="Genomic_DNA"/>
</dbReference>
<name>A0AAE0NMS4_9PEZI</name>
<dbReference type="SMART" id="SM01140">
    <property type="entry name" value="Drf_GBD"/>
    <property type="match status" value="1"/>
</dbReference>
<organism evidence="3 4">
    <name type="scientific">Lasiosphaeria ovina</name>
    <dbReference type="NCBI Taxonomy" id="92902"/>
    <lineage>
        <taxon>Eukaryota</taxon>
        <taxon>Fungi</taxon>
        <taxon>Dikarya</taxon>
        <taxon>Ascomycota</taxon>
        <taxon>Pezizomycotina</taxon>
        <taxon>Sordariomycetes</taxon>
        <taxon>Sordariomycetidae</taxon>
        <taxon>Sordariales</taxon>
        <taxon>Lasiosphaeriaceae</taxon>
        <taxon>Lasiosphaeria</taxon>
    </lineage>
</organism>
<dbReference type="InterPro" id="IPR053099">
    <property type="entry name" value="WAS/WASL-interacting_domain"/>
</dbReference>
<feature type="compositionally biased region" description="Basic and acidic residues" evidence="1">
    <location>
        <begin position="220"/>
        <end position="232"/>
    </location>
</feature>
<dbReference type="SUPFAM" id="SSF48371">
    <property type="entry name" value="ARM repeat"/>
    <property type="match status" value="1"/>
</dbReference>
<accession>A0AAE0NMS4</accession>
<feature type="region of interest" description="Disordered" evidence="1">
    <location>
        <begin position="446"/>
        <end position="592"/>
    </location>
</feature>
<feature type="domain" description="Formin GTPase-binding" evidence="2">
    <location>
        <begin position="402"/>
        <end position="736"/>
    </location>
</feature>
<sequence>MPSVAAGFNSGAAPSAAPHHQRTKSSVLRSIMGGGHRRNNSDGAGLPASSLAAASTPMLSSAHVTVMPGGQGLAPRIDFNGGAMGYHHNAPLPQALIELRQQPQPQAQQQYQQERSPERHRHRDQRQQDRQQQQAAAASPTKTGFATISIKAFAPAAKEPSSPTKASKSSTSSSPTKPKKAKSSTNLAALLSRPKSIKNLKQLLLDQDSSSAAAAAAVDRAADRAAKDKENRTPPNSLGGSDHVSTPIMSAAPPPIYAQFASQQQTRPGDDPFSTANRGLGGGGGGGGGGGSTERSGAGGVGGGGEESFQKLRPKSFQPYATRPVEDSNSRSRVAAGESRNSQDDTSARRGQTWGKADGDKGATTRSGLKQAFSGFGGGGARGAKPSTTSLAATPSAAAAAEPVLFDPKDIDEHLEAMLDRRNIPENQRYKMRNLNKTIKMEFVRQDWAETQQQQRQQQAQNPERPGTNGSEASAATEGGGGAAAAAATSTAAGKGSDHDDNGSNGKKKKHTRGRSLTLVRGGGGSSSSKNKSASSSPTKKLKTDSSLGRHFRTKSTESIASEHGASSSGEMTPNGGSSSSGSSSSGGGGGGGFGSGILAKVKGQQGPGDFVQYLRKVQQPELVEVGKLHKLRLLLRNETVAWTDEFIRQGGMKEIVELLHRIMAVEWREEHEDALLHETLLCLKALCTTALALQYLHSIQATLFPALLHMIFDPEKKGPSEFTTRSIITSVLLTYIECAPPEERTSRAQTVLRYLRDPEAKEDERPLDFVLEMRRERPYRVWCKEVVSVTKEVFWIFLHNLNIVALPKQSQSSSASSPASDKPPPHAHPTSTQDKTPAASSTRVPGGEPPTTTSTHGPAPQTTTTTTTRTADPAAGNSRSNTGGGCGKQLDSRLLAYMARHFPQERPPVPAAPYVGGVEWDATNYLASHLDLMNAIVACTGPTVHERNALRAELRISGWERCMGGSLRLCKEKFYGSVHDGLRTWVAAAAEDGWAVHDVRYGPPPESRSTSPVKRAAGGGGGKKKMEDVPKLEMPKLDFGLGNGYTQESNDAWLS</sequence>
<dbReference type="Gene3D" id="1.25.10.10">
    <property type="entry name" value="Leucine-rich Repeat Variant"/>
    <property type="match status" value="1"/>
</dbReference>
<feature type="compositionally biased region" description="Low complexity" evidence="1">
    <location>
        <begin position="527"/>
        <end position="539"/>
    </location>
</feature>
<feature type="region of interest" description="Disordered" evidence="1">
    <location>
        <begin position="812"/>
        <end position="887"/>
    </location>
</feature>
<feature type="compositionally biased region" description="Low complexity" evidence="1">
    <location>
        <begin position="208"/>
        <end position="219"/>
    </location>
</feature>
<dbReference type="InterPro" id="IPR011989">
    <property type="entry name" value="ARM-like"/>
</dbReference>
<evidence type="ECO:0000313" key="3">
    <source>
        <dbReference type="EMBL" id="KAK3384433.1"/>
    </source>
</evidence>
<feature type="region of interest" description="Disordered" evidence="1">
    <location>
        <begin position="1002"/>
        <end position="1030"/>
    </location>
</feature>
<feature type="compositionally biased region" description="Low complexity" evidence="1">
    <location>
        <begin position="812"/>
        <end position="821"/>
    </location>
</feature>
<feature type="compositionally biased region" description="Polar residues" evidence="1">
    <location>
        <begin position="831"/>
        <end position="844"/>
    </location>
</feature>
<feature type="compositionally biased region" description="Low complexity" evidence="1">
    <location>
        <begin position="484"/>
        <end position="494"/>
    </location>
</feature>
<feature type="region of interest" description="Disordered" evidence="1">
    <location>
        <begin position="102"/>
        <end position="189"/>
    </location>
</feature>
<feature type="compositionally biased region" description="Polar residues" evidence="1">
    <location>
        <begin position="233"/>
        <end position="248"/>
    </location>
</feature>
<protein>
    <submittedName>
        <fullName evidence="3">Armadillo-type protein</fullName>
    </submittedName>
</protein>
<feature type="compositionally biased region" description="Low complexity" evidence="1">
    <location>
        <begin position="452"/>
        <end position="461"/>
    </location>
</feature>
<dbReference type="InterPro" id="IPR010473">
    <property type="entry name" value="GTPase-bd"/>
</dbReference>
<feature type="compositionally biased region" description="Low complexity" evidence="1">
    <location>
        <begin position="383"/>
        <end position="400"/>
    </location>
</feature>
<gene>
    <name evidence="3" type="ORF">B0T24DRAFT_84589</name>
</gene>
<dbReference type="PANTHER" id="PTHR48226:SF1">
    <property type="entry name" value="WAS_WASL-INTERACTING PROTEIN FAMILY MEMBER 1"/>
    <property type="match status" value="1"/>
</dbReference>
<comment type="caution">
    <text evidence="3">The sequence shown here is derived from an EMBL/GenBank/DDBJ whole genome shotgun (WGS) entry which is preliminary data.</text>
</comment>
<feature type="region of interest" description="Disordered" evidence="1">
    <location>
        <begin position="208"/>
        <end position="400"/>
    </location>
</feature>
<feature type="compositionally biased region" description="Polar residues" evidence="1">
    <location>
        <begin position="557"/>
        <end position="572"/>
    </location>
</feature>
<proteinExistence type="predicted"/>
<dbReference type="GO" id="GO:0003779">
    <property type="term" value="F:actin binding"/>
    <property type="evidence" value="ECO:0007669"/>
    <property type="project" value="InterPro"/>
</dbReference>
<feature type="region of interest" description="Disordered" evidence="1">
    <location>
        <begin position="1"/>
        <end position="25"/>
    </location>
</feature>
<reference evidence="3" key="1">
    <citation type="journal article" date="2023" name="Mol. Phylogenet. Evol.">
        <title>Genome-scale phylogeny and comparative genomics of the fungal order Sordariales.</title>
        <authorList>
            <person name="Hensen N."/>
            <person name="Bonometti L."/>
            <person name="Westerberg I."/>
            <person name="Brannstrom I.O."/>
            <person name="Guillou S."/>
            <person name="Cros-Aarteil S."/>
            <person name="Calhoun S."/>
            <person name="Haridas S."/>
            <person name="Kuo A."/>
            <person name="Mondo S."/>
            <person name="Pangilinan J."/>
            <person name="Riley R."/>
            <person name="LaButti K."/>
            <person name="Andreopoulos B."/>
            <person name="Lipzen A."/>
            <person name="Chen C."/>
            <person name="Yan M."/>
            <person name="Daum C."/>
            <person name="Ng V."/>
            <person name="Clum A."/>
            <person name="Steindorff A."/>
            <person name="Ohm R.A."/>
            <person name="Martin F."/>
            <person name="Silar P."/>
            <person name="Natvig D.O."/>
            <person name="Lalanne C."/>
            <person name="Gautier V."/>
            <person name="Ament-Velasquez S.L."/>
            <person name="Kruys A."/>
            <person name="Hutchinson M.I."/>
            <person name="Powell A.J."/>
            <person name="Barry K."/>
            <person name="Miller A.N."/>
            <person name="Grigoriev I.V."/>
            <person name="Debuchy R."/>
            <person name="Gladieux P."/>
            <person name="Hiltunen Thoren M."/>
            <person name="Johannesson H."/>
        </authorList>
    </citation>
    <scope>NUCLEOTIDE SEQUENCE</scope>
    <source>
        <strain evidence="3">CBS 958.72</strain>
    </source>
</reference>
<dbReference type="GO" id="GO:0005884">
    <property type="term" value="C:actin filament"/>
    <property type="evidence" value="ECO:0007669"/>
    <property type="project" value="TreeGrafter"/>
</dbReference>
<dbReference type="InterPro" id="IPR016024">
    <property type="entry name" value="ARM-type_fold"/>
</dbReference>